<evidence type="ECO:0000313" key="2">
    <source>
        <dbReference type="EMBL" id="MCU7555903.1"/>
    </source>
</evidence>
<keyword evidence="3" id="KW-1185">Reference proteome</keyword>
<sequence>MRSAFLNKQPRYPQNWDALPASRLVKSAIEDVCDELTQRIFGYHFVRLGHLSTQLALPSCSIRHHINLTPTPGENSSLLGRSHALPFTENSIDGFLLAHELDFAQDPHQILREVDRAITQSGYVIISGFNPFSLTWLGKYLPLKRGNVLHDARFFTSGRIKDWLQLLGFEIVEQRHVLFSMLFLNYTFRDKPKLQAWLTRYLPWCSSVYVILARKRVMPMTAIKPKVKKLKPQFAPVGASMQGSNRMTSDDGHEHG</sequence>
<dbReference type="EMBL" id="JAOTJC010000013">
    <property type="protein sequence ID" value="MCU7555903.1"/>
    <property type="molecule type" value="Genomic_DNA"/>
</dbReference>
<evidence type="ECO:0000259" key="1">
    <source>
        <dbReference type="Pfam" id="PF08241"/>
    </source>
</evidence>
<dbReference type="GO" id="GO:0008168">
    <property type="term" value="F:methyltransferase activity"/>
    <property type="evidence" value="ECO:0007669"/>
    <property type="project" value="UniProtKB-KW"/>
</dbReference>
<accession>A0ABT2VRG6</accession>
<protein>
    <submittedName>
        <fullName evidence="2">Class I SAM-dependent methyltransferase</fullName>
    </submittedName>
</protein>
<proteinExistence type="predicted"/>
<comment type="caution">
    <text evidence="2">The sequence shown here is derived from an EMBL/GenBank/DDBJ whole genome shotgun (WGS) entry which is preliminary data.</text>
</comment>
<feature type="domain" description="Methyltransferase type 11" evidence="1">
    <location>
        <begin position="78"/>
        <end position="126"/>
    </location>
</feature>
<dbReference type="Gene3D" id="3.40.50.150">
    <property type="entry name" value="Vaccinia Virus protein VP39"/>
    <property type="match status" value="1"/>
</dbReference>
<evidence type="ECO:0000313" key="3">
    <source>
        <dbReference type="Proteomes" id="UP001209257"/>
    </source>
</evidence>
<dbReference type="GO" id="GO:0032259">
    <property type="term" value="P:methylation"/>
    <property type="evidence" value="ECO:0007669"/>
    <property type="project" value="UniProtKB-KW"/>
</dbReference>
<keyword evidence="2" id="KW-0808">Transferase</keyword>
<name>A0ABT2VRG6_9ALTE</name>
<gene>
    <name evidence="2" type="ORF">OCL06_15040</name>
</gene>
<reference evidence="3" key="1">
    <citation type="submission" date="2023-07" db="EMBL/GenBank/DDBJ databases">
        <title>Study on multiphase classification of strain Alteromonas salexigens isolated from the Yellow Sea.</title>
        <authorList>
            <person name="Sun L."/>
        </authorList>
    </citation>
    <scope>NUCLEOTIDE SEQUENCE [LARGE SCALE GENOMIC DNA]</scope>
    <source>
        <strain evidence="3">ASW11-19</strain>
    </source>
</reference>
<dbReference type="InterPro" id="IPR013216">
    <property type="entry name" value="Methyltransf_11"/>
</dbReference>
<dbReference type="InterPro" id="IPR029063">
    <property type="entry name" value="SAM-dependent_MTases_sf"/>
</dbReference>
<dbReference type="Pfam" id="PF08241">
    <property type="entry name" value="Methyltransf_11"/>
    <property type="match status" value="1"/>
</dbReference>
<organism evidence="2 3">
    <name type="scientific">Alteromonas salexigens</name>
    <dbReference type="NCBI Taxonomy" id="2982530"/>
    <lineage>
        <taxon>Bacteria</taxon>
        <taxon>Pseudomonadati</taxon>
        <taxon>Pseudomonadota</taxon>
        <taxon>Gammaproteobacteria</taxon>
        <taxon>Alteromonadales</taxon>
        <taxon>Alteromonadaceae</taxon>
        <taxon>Alteromonas/Salinimonas group</taxon>
        <taxon>Alteromonas</taxon>
    </lineage>
</organism>
<dbReference type="Proteomes" id="UP001209257">
    <property type="component" value="Unassembled WGS sequence"/>
</dbReference>
<dbReference type="RefSeq" id="WP_262996028.1">
    <property type="nucleotide sequence ID" value="NZ_JAOTJC010000013.1"/>
</dbReference>
<dbReference type="SUPFAM" id="SSF53335">
    <property type="entry name" value="S-adenosyl-L-methionine-dependent methyltransferases"/>
    <property type="match status" value="1"/>
</dbReference>
<keyword evidence="2" id="KW-0489">Methyltransferase</keyword>